<accession>A0ABP7HNV8</accession>
<name>A0ABP7HNV8_9PSEU</name>
<dbReference type="InterPro" id="IPR008030">
    <property type="entry name" value="NmrA-like"/>
</dbReference>
<dbReference type="RefSeq" id="WP_020419099.1">
    <property type="nucleotide sequence ID" value="NZ_BAABCM010000001.1"/>
</dbReference>
<dbReference type="PANTHER" id="PTHR42748">
    <property type="entry name" value="NITROGEN METABOLITE REPRESSION PROTEIN NMRA FAMILY MEMBER"/>
    <property type="match status" value="1"/>
</dbReference>
<evidence type="ECO:0000259" key="3">
    <source>
        <dbReference type="Pfam" id="PF05368"/>
    </source>
</evidence>
<proteinExistence type="inferred from homology"/>
<keyword evidence="5" id="KW-1185">Reference proteome</keyword>
<comment type="caution">
    <text evidence="4">The sequence shown here is derived from an EMBL/GenBank/DDBJ whole genome shotgun (WGS) entry which is preliminary data.</text>
</comment>
<evidence type="ECO:0000256" key="2">
    <source>
        <dbReference type="ARBA" id="ARBA00022857"/>
    </source>
</evidence>
<dbReference type="InterPro" id="IPR051164">
    <property type="entry name" value="NmrA-like_oxidored"/>
</dbReference>
<evidence type="ECO:0000256" key="1">
    <source>
        <dbReference type="ARBA" id="ARBA00006328"/>
    </source>
</evidence>
<protein>
    <submittedName>
        <fullName evidence="4">NmrA/HSCARG family protein</fullName>
    </submittedName>
</protein>
<dbReference type="InterPro" id="IPR036291">
    <property type="entry name" value="NAD(P)-bd_dom_sf"/>
</dbReference>
<keyword evidence="2" id="KW-0521">NADP</keyword>
<comment type="similarity">
    <text evidence="1">Belongs to the NmrA-type oxidoreductase family.</text>
</comment>
<dbReference type="Proteomes" id="UP001501624">
    <property type="component" value="Unassembled WGS sequence"/>
</dbReference>
<sequence>MSSPIAVLGATGRQGGAVARHLLEHGAHVLALVRDPDSASAHRLREAGADTVRADLADAGSLVAAFQDTAAVFAMTTYNADGADSEVRQGSAIADAVVAAKVPSVVYSSVGGADRATGIPHFESKWAIEQRLRSTGVPLTVIRPVFFMENLMRAGVVTAEADGQVFRYAFAPGVPVQMIASDDIGAIAARAVLDPDAIPGGQLEIAGDELTPEQMAAAFAEASGRPTRFEPTPIDAVADADRQAMYTWLATTPGYQADFATTSALRPGIRSFPAFLSGANP</sequence>
<dbReference type="PANTHER" id="PTHR42748:SF7">
    <property type="entry name" value="NMRA LIKE REDOX SENSOR 1-RELATED"/>
    <property type="match status" value="1"/>
</dbReference>
<dbReference type="EMBL" id="BAABCM010000001">
    <property type="protein sequence ID" value="GAA3800677.1"/>
    <property type="molecule type" value="Genomic_DNA"/>
</dbReference>
<gene>
    <name evidence="4" type="ORF">GCM10022380_17590</name>
</gene>
<dbReference type="Gene3D" id="3.90.25.10">
    <property type="entry name" value="UDP-galactose 4-epimerase, domain 1"/>
    <property type="match status" value="1"/>
</dbReference>
<dbReference type="SUPFAM" id="SSF51735">
    <property type="entry name" value="NAD(P)-binding Rossmann-fold domains"/>
    <property type="match status" value="1"/>
</dbReference>
<dbReference type="CDD" id="cd05251">
    <property type="entry name" value="NmrA_like_SDR_a"/>
    <property type="match status" value="1"/>
</dbReference>
<dbReference type="Pfam" id="PF05368">
    <property type="entry name" value="NmrA"/>
    <property type="match status" value="1"/>
</dbReference>
<dbReference type="Gene3D" id="3.40.50.720">
    <property type="entry name" value="NAD(P)-binding Rossmann-like Domain"/>
    <property type="match status" value="1"/>
</dbReference>
<feature type="domain" description="NmrA-like" evidence="3">
    <location>
        <begin position="2"/>
        <end position="239"/>
    </location>
</feature>
<evidence type="ECO:0000313" key="4">
    <source>
        <dbReference type="EMBL" id="GAA3800677.1"/>
    </source>
</evidence>
<evidence type="ECO:0000313" key="5">
    <source>
        <dbReference type="Proteomes" id="UP001501624"/>
    </source>
</evidence>
<reference evidence="5" key="1">
    <citation type="journal article" date="2019" name="Int. J. Syst. Evol. Microbiol.">
        <title>The Global Catalogue of Microorganisms (GCM) 10K type strain sequencing project: providing services to taxonomists for standard genome sequencing and annotation.</title>
        <authorList>
            <consortium name="The Broad Institute Genomics Platform"/>
            <consortium name="The Broad Institute Genome Sequencing Center for Infectious Disease"/>
            <person name="Wu L."/>
            <person name="Ma J."/>
        </authorList>
    </citation>
    <scope>NUCLEOTIDE SEQUENCE [LARGE SCALE GENOMIC DNA]</scope>
    <source>
        <strain evidence="5">JCM 17017</strain>
    </source>
</reference>
<organism evidence="4 5">
    <name type="scientific">Amycolatopsis tucumanensis</name>
    <dbReference type="NCBI Taxonomy" id="401106"/>
    <lineage>
        <taxon>Bacteria</taxon>
        <taxon>Bacillati</taxon>
        <taxon>Actinomycetota</taxon>
        <taxon>Actinomycetes</taxon>
        <taxon>Pseudonocardiales</taxon>
        <taxon>Pseudonocardiaceae</taxon>
        <taxon>Amycolatopsis</taxon>
    </lineage>
</organism>